<keyword evidence="4" id="KW-0238">DNA-binding</keyword>
<evidence type="ECO:0000256" key="1">
    <source>
        <dbReference type="ARBA" id="ARBA00008720"/>
    </source>
</evidence>
<dbReference type="PANTHER" id="PTHR40083">
    <property type="entry name" value="UPF0122 PROTEIN CBO2450/CLC_2298"/>
    <property type="match status" value="1"/>
</dbReference>
<dbReference type="OrthoDB" id="6392at2"/>
<dbReference type="InterPro" id="IPR036388">
    <property type="entry name" value="WH-like_DNA-bd_sf"/>
</dbReference>
<dbReference type="Gene3D" id="1.10.10.10">
    <property type="entry name" value="Winged helix-like DNA-binding domain superfamily/Winged helix DNA-binding domain"/>
    <property type="match status" value="1"/>
</dbReference>
<evidence type="ECO:0000256" key="3">
    <source>
        <dbReference type="HAMAP-Rule" id="MF_00245"/>
    </source>
</evidence>
<accession>A0A3E3K6K9</accession>
<organism evidence="4 5">
    <name type="scientific">Sellimonas intestinalis</name>
    <dbReference type="NCBI Taxonomy" id="1653434"/>
    <lineage>
        <taxon>Bacteria</taxon>
        <taxon>Bacillati</taxon>
        <taxon>Bacillota</taxon>
        <taxon>Clostridia</taxon>
        <taxon>Lachnospirales</taxon>
        <taxon>Lachnospiraceae</taxon>
        <taxon>Sellimonas</taxon>
    </lineage>
</organism>
<dbReference type="InterPro" id="IPR013324">
    <property type="entry name" value="RNA_pol_sigma_r3/r4-like"/>
</dbReference>
<dbReference type="Pfam" id="PF04297">
    <property type="entry name" value="UPF0122"/>
    <property type="match status" value="1"/>
</dbReference>
<dbReference type="PANTHER" id="PTHR40083:SF1">
    <property type="entry name" value="UPF0122 PROTEIN YLXM"/>
    <property type="match status" value="1"/>
</dbReference>
<gene>
    <name evidence="4" type="ORF">DW016_01565</name>
</gene>
<protein>
    <recommendedName>
        <fullName evidence="3">UPF0122 protein DW016_01565</fullName>
    </recommendedName>
</protein>
<reference evidence="4 5" key="1">
    <citation type="submission" date="2018-08" db="EMBL/GenBank/DDBJ databases">
        <title>A genome reference for cultivated species of the human gut microbiota.</title>
        <authorList>
            <person name="Zou Y."/>
            <person name="Xue W."/>
            <person name="Luo G."/>
        </authorList>
    </citation>
    <scope>NUCLEOTIDE SEQUENCE [LARGE SCALE GENOMIC DNA]</scope>
    <source>
        <strain evidence="4 5">AF37-2AT</strain>
    </source>
</reference>
<dbReference type="Proteomes" id="UP000261080">
    <property type="component" value="Unassembled WGS sequence"/>
</dbReference>
<dbReference type="HAMAP" id="MF_00245">
    <property type="entry name" value="UPF0122"/>
    <property type="match status" value="1"/>
</dbReference>
<proteinExistence type="inferred from homology"/>
<dbReference type="EMBL" id="QVLX01000001">
    <property type="protein sequence ID" value="RGE90299.1"/>
    <property type="molecule type" value="Genomic_DNA"/>
</dbReference>
<keyword evidence="5" id="KW-1185">Reference proteome</keyword>
<sequence>MISQVRNMNEIVMQSLLYDFYGELLTDNQKEIYEQFILEDLSLGEIAKERGISRQGVHDTIRRCEKTLEGYEEKLSLIQKFLAIKEKVHQIDRLLDTWQEKEKETLIHEIRQISDEIIEEL</sequence>
<name>A0A3E3K6K9_9FIRM</name>
<evidence type="ECO:0000313" key="5">
    <source>
        <dbReference type="Proteomes" id="UP000261080"/>
    </source>
</evidence>
<comment type="similarity">
    <text evidence="1 3">Belongs to the UPF0122 family.</text>
</comment>
<comment type="function">
    <text evidence="2 3">Might take part in the signal recognition particle (SRP) pathway. This is inferred from the conservation of its genetic proximity to ftsY/ffh. May be a regulatory protein.</text>
</comment>
<evidence type="ECO:0000313" key="4">
    <source>
        <dbReference type="EMBL" id="RGE90299.1"/>
    </source>
</evidence>
<dbReference type="GO" id="GO:0003677">
    <property type="term" value="F:DNA binding"/>
    <property type="evidence" value="ECO:0007669"/>
    <property type="project" value="UniProtKB-KW"/>
</dbReference>
<dbReference type="NCBIfam" id="NF045758">
    <property type="entry name" value="YlxM"/>
    <property type="match status" value="1"/>
</dbReference>
<evidence type="ECO:0000256" key="2">
    <source>
        <dbReference type="ARBA" id="ARBA00024764"/>
    </source>
</evidence>
<dbReference type="InterPro" id="IPR007394">
    <property type="entry name" value="UPF0122"/>
</dbReference>
<dbReference type="SUPFAM" id="SSF88659">
    <property type="entry name" value="Sigma3 and sigma4 domains of RNA polymerase sigma factors"/>
    <property type="match status" value="1"/>
</dbReference>
<dbReference type="AlphaFoldDB" id="A0A3E3K6K9"/>
<comment type="caution">
    <text evidence="4">The sequence shown here is derived from an EMBL/GenBank/DDBJ whole genome shotgun (WGS) entry which is preliminary data.</text>
</comment>
<dbReference type="InterPro" id="IPR054831">
    <property type="entry name" value="UPF0122_fam_protein"/>
</dbReference>